<feature type="transmembrane region" description="Helical" evidence="7">
    <location>
        <begin position="235"/>
        <end position="256"/>
    </location>
</feature>
<feature type="transmembrane region" description="Helical" evidence="7">
    <location>
        <begin position="374"/>
        <end position="398"/>
    </location>
</feature>
<keyword evidence="3 7" id="KW-0812">Transmembrane</keyword>
<evidence type="ECO:0000256" key="5">
    <source>
        <dbReference type="ARBA" id="ARBA00023136"/>
    </source>
</evidence>
<feature type="transmembrane region" description="Helical" evidence="7">
    <location>
        <begin position="325"/>
        <end position="343"/>
    </location>
</feature>
<keyword evidence="4 7" id="KW-1133">Transmembrane helix</keyword>
<dbReference type="Pfam" id="PF07690">
    <property type="entry name" value="MFS_1"/>
    <property type="match status" value="2"/>
</dbReference>
<dbReference type="Gene3D" id="1.20.1250.20">
    <property type="entry name" value="MFS general substrate transporter like domains"/>
    <property type="match status" value="2"/>
</dbReference>
<dbReference type="EMBL" id="CP108222">
    <property type="protein sequence ID" value="WTT17475.1"/>
    <property type="molecule type" value="Genomic_DNA"/>
</dbReference>
<proteinExistence type="predicted"/>
<feature type="transmembrane region" description="Helical" evidence="7">
    <location>
        <begin position="276"/>
        <end position="297"/>
    </location>
</feature>
<reference evidence="9" key="1">
    <citation type="submission" date="2022-10" db="EMBL/GenBank/DDBJ databases">
        <title>The complete genomes of actinobacterial strains from the NBC collection.</title>
        <authorList>
            <person name="Joergensen T.S."/>
            <person name="Alvarez Arevalo M."/>
            <person name="Sterndorff E.B."/>
            <person name="Faurdal D."/>
            <person name="Vuksanovic O."/>
            <person name="Mourched A.-S."/>
            <person name="Charusanti P."/>
            <person name="Shaw S."/>
            <person name="Blin K."/>
            <person name="Weber T."/>
        </authorList>
    </citation>
    <scope>NUCLEOTIDE SEQUENCE</scope>
    <source>
        <strain evidence="9">NBC_00093</strain>
    </source>
</reference>
<feature type="transmembrane region" description="Helical" evidence="7">
    <location>
        <begin position="178"/>
        <end position="198"/>
    </location>
</feature>
<evidence type="ECO:0000256" key="7">
    <source>
        <dbReference type="SAM" id="Phobius"/>
    </source>
</evidence>
<evidence type="ECO:0000256" key="4">
    <source>
        <dbReference type="ARBA" id="ARBA00022989"/>
    </source>
</evidence>
<keyword evidence="2" id="KW-0813">Transport</keyword>
<dbReference type="PANTHER" id="PTHR42718">
    <property type="entry name" value="MAJOR FACILITATOR SUPERFAMILY MULTIDRUG TRANSPORTER MFSC"/>
    <property type="match status" value="1"/>
</dbReference>
<feature type="transmembrane region" description="Helical" evidence="7">
    <location>
        <begin position="60"/>
        <end position="78"/>
    </location>
</feature>
<dbReference type="SUPFAM" id="SSF103473">
    <property type="entry name" value="MFS general substrate transporter"/>
    <property type="match status" value="2"/>
</dbReference>
<comment type="subcellular location">
    <subcellularLocation>
        <location evidence="1">Cell membrane</location>
        <topology evidence="1">Multi-pass membrane protein</topology>
    </subcellularLocation>
</comment>
<evidence type="ECO:0000313" key="9">
    <source>
        <dbReference type="EMBL" id="WTT17475.1"/>
    </source>
</evidence>
<dbReference type="GO" id="GO:0005886">
    <property type="term" value="C:plasma membrane"/>
    <property type="evidence" value="ECO:0007669"/>
    <property type="project" value="UniProtKB-SubCell"/>
</dbReference>
<keyword evidence="6" id="KW-0046">Antibiotic resistance</keyword>
<feature type="transmembrane region" description="Helical" evidence="7">
    <location>
        <begin position="120"/>
        <end position="139"/>
    </location>
</feature>
<evidence type="ECO:0000256" key="6">
    <source>
        <dbReference type="ARBA" id="ARBA00023251"/>
    </source>
</evidence>
<evidence type="ECO:0000256" key="3">
    <source>
        <dbReference type="ARBA" id="ARBA00022692"/>
    </source>
</evidence>
<dbReference type="InterPro" id="IPR036259">
    <property type="entry name" value="MFS_trans_sf"/>
</dbReference>
<accession>A0AAU2A1L5</accession>
<organism evidence="9">
    <name type="scientific">Streptomyces sp. NBC_00093</name>
    <dbReference type="NCBI Taxonomy" id="2975649"/>
    <lineage>
        <taxon>Bacteria</taxon>
        <taxon>Bacillati</taxon>
        <taxon>Actinomycetota</taxon>
        <taxon>Actinomycetes</taxon>
        <taxon>Kitasatosporales</taxon>
        <taxon>Streptomycetaceae</taxon>
        <taxon>Streptomyces</taxon>
    </lineage>
</organism>
<evidence type="ECO:0000259" key="8">
    <source>
        <dbReference type="PROSITE" id="PS50850"/>
    </source>
</evidence>
<feature type="domain" description="Major facilitator superfamily (MFS) profile" evidence="8">
    <location>
        <begin position="24"/>
        <end position="477"/>
    </location>
</feature>
<feature type="transmembrane region" description="Helical" evidence="7">
    <location>
        <begin position="90"/>
        <end position="114"/>
    </location>
</feature>
<feature type="transmembrane region" description="Helical" evidence="7">
    <location>
        <begin position="419"/>
        <end position="439"/>
    </location>
</feature>
<feature type="transmembrane region" description="Helical" evidence="7">
    <location>
        <begin position="350"/>
        <end position="368"/>
    </location>
</feature>
<protein>
    <submittedName>
        <fullName evidence="9">MFS transporter</fullName>
    </submittedName>
</protein>
<dbReference type="GO" id="GO:0022857">
    <property type="term" value="F:transmembrane transporter activity"/>
    <property type="evidence" value="ECO:0007669"/>
    <property type="project" value="InterPro"/>
</dbReference>
<dbReference type="AlphaFoldDB" id="A0AAU2A1L5"/>
<feature type="transmembrane region" description="Helical" evidence="7">
    <location>
        <begin position="146"/>
        <end position="166"/>
    </location>
</feature>
<feature type="transmembrane region" description="Helical" evidence="7">
    <location>
        <begin position="23"/>
        <end position="48"/>
    </location>
</feature>
<feature type="transmembrane region" description="Helical" evidence="7">
    <location>
        <begin position="210"/>
        <end position="229"/>
    </location>
</feature>
<name>A0AAU2A1L5_9ACTN</name>
<dbReference type="InterPro" id="IPR020846">
    <property type="entry name" value="MFS_dom"/>
</dbReference>
<dbReference type="InterPro" id="IPR011701">
    <property type="entry name" value="MFS"/>
</dbReference>
<gene>
    <name evidence="9" type="ORF">OHA22_18975</name>
</gene>
<keyword evidence="5 7" id="KW-0472">Membrane</keyword>
<evidence type="ECO:0000256" key="2">
    <source>
        <dbReference type="ARBA" id="ARBA00022448"/>
    </source>
</evidence>
<dbReference type="PANTHER" id="PTHR42718:SF9">
    <property type="entry name" value="MAJOR FACILITATOR SUPERFAMILY MULTIDRUG TRANSPORTER MFSC"/>
    <property type="match status" value="1"/>
</dbReference>
<dbReference type="GO" id="GO:0046677">
    <property type="term" value="P:response to antibiotic"/>
    <property type="evidence" value="ECO:0007669"/>
    <property type="project" value="UniProtKB-KW"/>
</dbReference>
<dbReference type="PROSITE" id="PS50850">
    <property type="entry name" value="MFS"/>
    <property type="match status" value="1"/>
</dbReference>
<feature type="transmembrane region" description="Helical" evidence="7">
    <location>
        <begin position="455"/>
        <end position="474"/>
    </location>
</feature>
<sequence>MTAIPHAANGNGPANGPGWTPRLVWSTVFLAMVLEALALGASMVAIGLPSILKEFPTTQGGWLTTVYFLAGAVCAPLLGKAADLYGKRRVLLFTMLVSGVGAVVCALAPSFAVMVVGRTLQGPILATISLIPSLVRDVYPPRQAAFAASITITGMGALSLFSPLLIGWLIETVGFRGMFWFDAVWTFGLCAAIRLTTAESTLRRTARPDVLGAALLAAGVLGVLLYVSWGNSWGWAAGSGVTLLVAGLALLTLFFWRARRTPEPIVNLSLFRRKQLLYVSVAGATAYAISASVFQIIPMMAMTPREAGQTYGLGLTTLGYASLETPKALATVACGLLVGYLAARGRNPRLFMTLGLGAWAIGTTLLAFRNDTFGELVVCALIVGIGGGLTTASVPGLVMRATPVGDQGSTAGTVQLTQTGFSAVLPVVMFAVLTPYATLVPGGGVLYAEDGFRKWLLISTALAVGVLVVVVTLLRERREEAVEEFTVDAHVPATVSVGDGAMTTPPVATPKT</sequence>
<evidence type="ECO:0000256" key="1">
    <source>
        <dbReference type="ARBA" id="ARBA00004651"/>
    </source>
</evidence>